<dbReference type="AlphaFoldDB" id="L8H0U3"/>
<protein>
    <submittedName>
        <fullName evidence="3">SNARE domain containing protein</fullName>
    </submittedName>
</protein>
<feature type="transmembrane region" description="Helical" evidence="1">
    <location>
        <begin position="107"/>
        <end position="129"/>
    </location>
</feature>
<name>L8H0U3_ACACF</name>
<dbReference type="VEuPathDB" id="AmoebaDB:ACA1_209230"/>
<dbReference type="EMBL" id="KB007966">
    <property type="protein sequence ID" value="ELR17991.1"/>
    <property type="molecule type" value="Genomic_DNA"/>
</dbReference>
<dbReference type="SUPFAM" id="SSF58038">
    <property type="entry name" value="SNARE fusion complex"/>
    <property type="match status" value="1"/>
</dbReference>
<evidence type="ECO:0000256" key="1">
    <source>
        <dbReference type="SAM" id="Phobius"/>
    </source>
</evidence>
<dbReference type="Proteomes" id="UP000011083">
    <property type="component" value="Unassembled WGS sequence"/>
</dbReference>
<dbReference type="Gene3D" id="1.20.5.110">
    <property type="match status" value="1"/>
</dbReference>
<keyword evidence="1" id="KW-0472">Membrane</keyword>
<evidence type="ECO:0000313" key="3">
    <source>
        <dbReference type="EMBL" id="ELR17991.1"/>
    </source>
</evidence>
<keyword evidence="1" id="KW-0812">Transmembrane</keyword>
<evidence type="ECO:0000259" key="2">
    <source>
        <dbReference type="PROSITE" id="PS50192"/>
    </source>
</evidence>
<reference evidence="3 4" key="1">
    <citation type="journal article" date="2013" name="Genome Biol.">
        <title>Genome of Acanthamoeba castellanii highlights extensive lateral gene transfer and early evolution of tyrosine kinase signaling.</title>
        <authorList>
            <person name="Clarke M."/>
            <person name="Lohan A.J."/>
            <person name="Liu B."/>
            <person name="Lagkouvardos I."/>
            <person name="Roy S."/>
            <person name="Zafar N."/>
            <person name="Bertelli C."/>
            <person name="Schilde C."/>
            <person name="Kianianmomeni A."/>
            <person name="Burglin T.R."/>
            <person name="Frech C."/>
            <person name="Turcotte B."/>
            <person name="Kopec K.O."/>
            <person name="Synnott J.M."/>
            <person name="Choo C."/>
            <person name="Paponov I."/>
            <person name="Finkler A."/>
            <person name="Soon Heng Tan C."/>
            <person name="Hutchins A.P."/>
            <person name="Weinmeier T."/>
            <person name="Rattei T."/>
            <person name="Chu J.S."/>
            <person name="Gimenez G."/>
            <person name="Irimia M."/>
            <person name="Rigden D.J."/>
            <person name="Fitzpatrick D.A."/>
            <person name="Lorenzo-Morales J."/>
            <person name="Bateman A."/>
            <person name="Chiu C.H."/>
            <person name="Tang P."/>
            <person name="Hegemann P."/>
            <person name="Fromm H."/>
            <person name="Raoult D."/>
            <person name="Greub G."/>
            <person name="Miranda-Saavedra D."/>
            <person name="Chen N."/>
            <person name="Nash P."/>
            <person name="Ginger M.L."/>
            <person name="Horn M."/>
            <person name="Schaap P."/>
            <person name="Caler L."/>
            <person name="Loftus B."/>
        </authorList>
    </citation>
    <scope>NUCLEOTIDE SEQUENCE [LARGE SCALE GENOMIC DNA]</scope>
    <source>
        <strain evidence="3 4">Neff</strain>
    </source>
</reference>
<dbReference type="GeneID" id="14918717"/>
<keyword evidence="1" id="KW-1133">Transmembrane helix</keyword>
<dbReference type="InterPro" id="IPR000727">
    <property type="entry name" value="T_SNARE_dom"/>
</dbReference>
<dbReference type="STRING" id="1257118.L8H0U3"/>
<feature type="domain" description="T-SNARE coiled-coil homology" evidence="2">
    <location>
        <begin position="33"/>
        <end position="95"/>
    </location>
</feature>
<dbReference type="RefSeq" id="XP_004340008.1">
    <property type="nucleotide sequence ID" value="XM_004339960.1"/>
</dbReference>
<proteinExistence type="predicted"/>
<dbReference type="PROSITE" id="PS50192">
    <property type="entry name" value="T_SNARE"/>
    <property type="match status" value="1"/>
</dbReference>
<organism evidence="3 4">
    <name type="scientific">Acanthamoeba castellanii (strain ATCC 30010 / Neff)</name>
    <dbReference type="NCBI Taxonomy" id="1257118"/>
    <lineage>
        <taxon>Eukaryota</taxon>
        <taxon>Amoebozoa</taxon>
        <taxon>Discosea</taxon>
        <taxon>Longamoebia</taxon>
        <taxon>Centramoebida</taxon>
        <taxon>Acanthamoebidae</taxon>
        <taxon>Acanthamoeba</taxon>
    </lineage>
</organism>
<dbReference type="OrthoDB" id="364348at2759"/>
<accession>L8H0U3</accession>
<evidence type="ECO:0000313" key="4">
    <source>
        <dbReference type="Proteomes" id="UP000011083"/>
    </source>
</evidence>
<keyword evidence="4" id="KW-1185">Reference proteome</keyword>
<sequence length="132" mass="14622">MASAKDEKKAMGKAEGDQFEFSLEEMGVEDINKRILTEQSSEIKSIEKDLTQINEMFKDMRHIVEEATPQLDAVEEKVSGTKAATEEGTVTLMQTMRAVIMARWKKLLIAAIILALIIVVAIIVAIIVVSNT</sequence>
<dbReference type="KEGG" id="acan:ACA1_209230"/>
<gene>
    <name evidence="3" type="ORF">ACA1_209230</name>
</gene>